<evidence type="ECO:0000256" key="1">
    <source>
        <dbReference type="SAM" id="MobiDB-lite"/>
    </source>
</evidence>
<sequence length="356" mass="38350">MEAQAEPILSEDFDSEGRAPPAASEARPVAWRVSKVTAVLLLATVVVVAALTARGTPSRSVRTAAGPQLIGLDETDDDPCGKMPFLQIMSVKGNNLGRKGPETEKEEGIVYEVRPYNTGANSSHALELHLHAVTEGFFTHSEAEGAKIQSGYSPEWAKVNGITGEFGTINIKPGTNVTLQLHAYDATEKKDISLPRFALTFFDLDAGQGGTKSVEFLRINNFAKYIVTNETQLDIRPEAGATKFEATAEGTGDDNPEIPYELTPLQKNKVVSLEFKDQNEVIFELGASPGDAARVFQFVVRPIMRCAYTKLADGTLLAPDDPMSPIALVERAGGEHARASLALVLALALASAQRWL</sequence>
<dbReference type="EMBL" id="HBGE01029592">
    <property type="protein sequence ID" value="CAD9122111.1"/>
    <property type="molecule type" value="Transcribed_RNA"/>
</dbReference>
<protein>
    <submittedName>
        <fullName evidence="2">Uncharacterized protein</fullName>
    </submittedName>
</protein>
<feature type="region of interest" description="Disordered" evidence="1">
    <location>
        <begin position="1"/>
        <end position="27"/>
    </location>
</feature>
<evidence type="ECO:0000313" key="2">
    <source>
        <dbReference type="EMBL" id="CAD9122111.1"/>
    </source>
</evidence>
<proteinExistence type="predicted"/>
<accession>A0A7S1Q7N0</accession>
<reference evidence="2" key="1">
    <citation type="submission" date="2021-01" db="EMBL/GenBank/DDBJ databases">
        <authorList>
            <person name="Corre E."/>
            <person name="Pelletier E."/>
            <person name="Niang G."/>
            <person name="Scheremetjew M."/>
            <person name="Finn R."/>
            <person name="Kale V."/>
            <person name="Holt S."/>
            <person name="Cochrane G."/>
            <person name="Meng A."/>
            <person name="Brown T."/>
            <person name="Cohen L."/>
        </authorList>
    </citation>
    <scope>NUCLEOTIDE SEQUENCE</scope>
    <source>
        <strain evidence="2">OF101</strain>
    </source>
</reference>
<name>A0A7S1Q7N0_ALECA</name>
<organism evidence="2">
    <name type="scientific">Alexandrium catenella</name>
    <name type="common">Red tide dinoflagellate</name>
    <name type="synonym">Gonyaulax catenella</name>
    <dbReference type="NCBI Taxonomy" id="2925"/>
    <lineage>
        <taxon>Eukaryota</taxon>
        <taxon>Sar</taxon>
        <taxon>Alveolata</taxon>
        <taxon>Dinophyceae</taxon>
        <taxon>Gonyaulacales</taxon>
        <taxon>Pyrocystaceae</taxon>
        <taxon>Alexandrium</taxon>
    </lineage>
</organism>
<gene>
    <name evidence="2" type="ORF">ACAT0790_LOCUS17791</name>
</gene>
<dbReference type="AlphaFoldDB" id="A0A7S1Q7N0"/>